<accession>A0ABT6MI04</accession>
<dbReference type="Pfam" id="PF20213">
    <property type="entry name" value="DUF6573"/>
    <property type="match status" value="1"/>
</dbReference>
<organism evidence="1 2">
    <name type="scientific">Prescottella agglutinans</name>
    <dbReference type="NCBI Taxonomy" id="1644129"/>
    <lineage>
        <taxon>Bacteria</taxon>
        <taxon>Bacillati</taxon>
        <taxon>Actinomycetota</taxon>
        <taxon>Actinomycetes</taxon>
        <taxon>Mycobacteriales</taxon>
        <taxon>Nocardiaceae</taxon>
        <taxon>Prescottella</taxon>
    </lineage>
</organism>
<comment type="caution">
    <text evidence="1">The sequence shown here is derived from an EMBL/GenBank/DDBJ whole genome shotgun (WGS) entry which is preliminary data.</text>
</comment>
<proteinExistence type="predicted"/>
<evidence type="ECO:0000313" key="2">
    <source>
        <dbReference type="Proteomes" id="UP001160334"/>
    </source>
</evidence>
<dbReference type="InterPro" id="IPR046480">
    <property type="entry name" value="DUF6573"/>
</dbReference>
<reference evidence="1 2" key="1">
    <citation type="submission" date="2023-04" db="EMBL/GenBank/DDBJ databases">
        <title>Forest soil microbial communities from Buena Vista Peninsula, Colon Province, Panama.</title>
        <authorList>
            <person name="Bouskill N."/>
        </authorList>
    </citation>
    <scope>NUCLEOTIDE SEQUENCE [LARGE SCALE GENOMIC DNA]</scope>
    <source>
        <strain evidence="1 2">CFH S0262</strain>
    </source>
</reference>
<sequence>MSALTHDLHDNVIHAYSRADAFADGTLRDVTELASEQGVLYPVAVASHAWAAAVAWDETNGALQDETGRLWDVLTMAAYALRRAKRLGLRGLQEFTVYTVPNRPGAEDPEPVALGISVGPGDTGEPVLTITAAADR</sequence>
<dbReference type="RefSeq" id="WP_280763214.1">
    <property type="nucleotide sequence ID" value="NZ_JARXVC010000017.1"/>
</dbReference>
<dbReference type="Proteomes" id="UP001160334">
    <property type="component" value="Unassembled WGS sequence"/>
</dbReference>
<evidence type="ECO:0000313" key="1">
    <source>
        <dbReference type="EMBL" id="MDH6283961.1"/>
    </source>
</evidence>
<protein>
    <submittedName>
        <fullName evidence="1">Uncharacterized protein</fullName>
    </submittedName>
</protein>
<dbReference type="EMBL" id="JARXVC010000017">
    <property type="protein sequence ID" value="MDH6283961.1"/>
    <property type="molecule type" value="Genomic_DNA"/>
</dbReference>
<gene>
    <name evidence="1" type="ORF">M2280_005212</name>
</gene>
<name>A0ABT6MI04_9NOCA</name>
<keyword evidence="2" id="KW-1185">Reference proteome</keyword>